<reference evidence="4 5" key="1">
    <citation type="submission" date="2016-10" db="EMBL/GenBank/DDBJ databases">
        <authorList>
            <person name="de Groot N.N."/>
        </authorList>
    </citation>
    <scope>NUCLEOTIDE SEQUENCE [LARGE SCALE GENOMIC DNA]</scope>
    <source>
        <strain evidence="4 5">DSM 9990</strain>
    </source>
</reference>
<dbReference type="Pfam" id="PF00881">
    <property type="entry name" value="Nitroreductase"/>
    <property type="match status" value="1"/>
</dbReference>
<evidence type="ECO:0000313" key="5">
    <source>
        <dbReference type="Proteomes" id="UP000199611"/>
    </source>
</evidence>
<feature type="domain" description="Nitroreductase" evidence="3">
    <location>
        <begin position="7"/>
        <end position="157"/>
    </location>
</feature>
<accession>A0A1I4WCB6</accession>
<keyword evidence="5" id="KW-1185">Reference proteome</keyword>
<protein>
    <submittedName>
        <fullName evidence="4">Nitroreductase</fullName>
    </submittedName>
</protein>
<dbReference type="InterPro" id="IPR029479">
    <property type="entry name" value="Nitroreductase"/>
</dbReference>
<dbReference type="RefSeq" id="WP_093396516.1">
    <property type="nucleotide sequence ID" value="NZ_FOUU01000016.1"/>
</dbReference>
<dbReference type="InterPro" id="IPR000415">
    <property type="entry name" value="Nitroreductase-like"/>
</dbReference>
<dbReference type="PANTHER" id="PTHR43673:SF10">
    <property type="entry name" value="NADH DEHYDROGENASE_NAD(P)H NITROREDUCTASE XCC3605-RELATED"/>
    <property type="match status" value="1"/>
</dbReference>
<dbReference type="PANTHER" id="PTHR43673">
    <property type="entry name" value="NAD(P)H NITROREDUCTASE YDGI-RELATED"/>
    <property type="match status" value="1"/>
</dbReference>
<dbReference type="SUPFAM" id="SSF55469">
    <property type="entry name" value="FMN-dependent nitroreductase-like"/>
    <property type="match status" value="1"/>
</dbReference>
<evidence type="ECO:0000313" key="4">
    <source>
        <dbReference type="EMBL" id="SFN10900.1"/>
    </source>
</evidence>
<dbReference type="AlphaFoldDB" id="A0A1I4WCB6"/>
<evidence type="ECO:0000256" key="1">
    <source>
        <dbReference type="ARBA" id="ARBA00007118"/>
    </source>
</evidence>
<proteinExistence type="inferred from homology"/>
<comment type="similarity">
    <text evidence="1">Belongs to the nitroreductase family.</text>
</comment>
<dbReference type="STRING" id="39841.SAMN05660836_02684"/>
<dbReference type="GO" id="GO:0016491">
    <property type="term" value="F:oxidoreductase activity"/>
    <property type="evidence" value="ECO:0007669"/>
    <property type="project" value="UniProtKB-KW"/>
</dbReference>
<organism evidence="4 5">
    <name type="scientific">Thermodesulforhabdus norvegica</name>
    <dbReference type="NCBI Taxonomy" id="39841"/>
    <lineage>
        <taxon>Bacteria</taxon>
        <taxon>Pseudomonadati</taxon>
        <taxon>Thermodesulfobacteriota</taxon>
        <taxon>Syntrophobacteria</taxon>
        <taxon>Syntrophobacterales</taxon>
        <taxon>Thermodesulforhabdaceae</taxon>
        <taxon>Thermodesulforhabdus</taxon>
    </lineage>
</organism>
<dbReference type="OrthoDB" id="9798230at2"/>
<name>A0A1I4WCB6_9BACT</name>
<dbReference type="Proteomes" id="UP000199611">
    <property type="component" value="Unassembled WGS sequence"/>
</dbReference>
<keyword evidence="2" id="KW-0560">Oxidoreductase</keyword>
<sequence>MELMEAIVNRRSIRNFEDRDVSDEQVTQMLEAVKWAQSWANTQCWEVIVVRDQGVKQKLQATLAKGNPATKSMVQAPVVFVLCGRLKAAGYYKGQVTTKFGDWFMFDLGIAAQNLCLRAHDLGLGSVIVGLFDHDEAKKILQVPEGYEVVVMIPVGYPAKVPSAPKRREISEFTHYEKF</sequence>
<gene>
    <name evidence="4" type="ORF">SAMN05660836_02684</name>
</gene>
<evidence type="ECO:0000259" key="3">
    <source>
        <dbReference type="Pfam" id="PF00881"/>
    </source>
</evidence>
<evidence type="ECO:0000256" key="2">
    <source>
        <dbReference type="ARBA" id="ARBA00023002"/>
    </source>
</evidence>
<dbReference type="Gene3D" id="3.40.109.10">
    <property type="entry name" value="NADH Oxidase"/>
    <property type="match status" value="1"/>
</dbReference>
<dbReference type="EMBL" id="FOUU01000016">
    <property type="protein sequence ID" value="SFN10900.1"/>
    <property type="molecule type" value="Genomic_DNA"/>
</dbReference>